<dbReference type="OrthoDB" id="8233463at2"/>
<feature type="region of interest" description="Disordered" evidence="1">
    <location>
        <begin position="198"/>
        <end position="238"/>
    </location>
</feature>
<accession>A0A560KWX2</accession>
<dbReference type="RefSeq" id="WP_146993219.1">
    <property type="nucleotide sequence ID" value="NZ_VITY01000038.1"/>
</dbReference>
<feature type="compositionally biased region" description="Polar residues" evidence="1">
    <location>
        <begin position="204"/>
        <end position="224"/>
    </location>
</feature>
<evidence type="ECO:0000313" key="2">
    <source>
        <dbReference type="EMBL" id="TWB85310.1"/>
    </source>
</evidence>
<name>A0A560KWX2_9BRAD</name>
<dbReference type="EMBL" id="VITY01000038">
    <property type="protein sequence ID" value="TWB85310.1"/>
    <property type="molecule type" value="Genomic_DNA"/>
</dbReference>
<evidence type="ECO:0000256" key="1">
    <source>
        <dbReference type="SAM" id="MobiDB-lite"/>
    </source>
</evidence>
<dbReference type="AlphaFoldDB" id="A0A560KWX2"/>
<sequence>MFVAAAFGLGGCNWTGSLGGPERVAPISDEITEMRAYANSYADLFRGTAAEQMSARNNMIAARMYVIDIEYTQYEAQLMHEGQIVDFSTKVTSGVLTTTAGLIGNLGTSHALSETATLINGLDSAYNDKILKSQIIQNVLSSMRTARHDQAAIIYANMYCPTSVYPFGFALSDLETYYRAGTFQTGLIKLMQTTGKAESDARANQDNNKPAPSPDAQSKLQANATEADVKANTQTPAKKVAATNSLAAACKAPAGVDVSSYQPRVAGALAKRTVPAPTAVAGQSTPKAPL</sequence>
<keyword evidence="3" id="KW-1185">Reference proteome</keyword>
<evidence type="ECO:0000313" key="3">
    <source>
        <dbReference type="Proteomes" id="UP000321304"/>
    </source>
</evidence>
<gene>
    <name evidence="2" type="ORF">FBZ93_1381</name>
</gene>
<proteinExistence type="predicted"/>
<reference evidence="2 3" key="1">
    <citation type="submission" date="2019-06" db="EMBL/GenBank/DDBJ databases">
        <title>Genomic Encyclopedia of Type Strains, Phase IV (KMG-V): Genome sequencing to study the core and pangenomes of soil and plant-associated prokaryotes.</title>
        <authorList>
            <person name="Whitman W."/>
        </authorList>
    </citation>
    <scope>NUCLEOTIDE SEQUENCE [LARGE SCALE GENOMIC DNA]</scope>
    <source>
        <strain evidence="2 3">BR 10355</strain>
    </source>
</reference>
<dbReference type="Proteomes" id="UP000321304">
    <property type="component" value="Unassembled WGS sequence"/>
</dbReference>
<protein>
    <submittedName>
        <fullName evidence="2">Uncharacterized protein</fullName>
    </submittedName>
</protein>
<comment type="caution">
    <text evidence="2">The sequence shown here is derived from an EMBL/GenBank/DDBJ whole genome shotgun (WGS) entry which is preliminary data.</text>
</comment>
<organism evidence="2 3">
    <name type="scientific">Bradyrhizobium macuxiense</name>
    <dbReference type="NCBI Taxonomy" id="1755647"/>
    <lineage>
        <taxon>Bacteria</taxon>
        <taxon>Pseudomonadati</taxon>
        <taxon>Pseudomonadota</taxon>
        <taxon>Alphaproteobacteria</taxon>
        <taxon>Hyphomicrobiales</taxon>
        <taxon>Nitrobacteraceae</taxon>
        <taxon>Bradyrhizobium</taxon>
    </lineage>
</organism>